<evidence type="ECO:0000313" key="4">
    <source>
        <dbReference type="Proteomes" id="UP000683429"/>
    </source>
</evidence>
<protein>
    <recommendedName>
        <fullName evidence="5">Ig-like domain (Group 2)</fullName>
    </recommendedName>
</protein>
<evidence type="ECO:0000313" key="3">
    <source>
        <dbReference type="Proteomes" id="UP000198809"/>
    </source>
</evidence>
<dbReference type="EMBL" id="FODH01000003">
    <property type="protein sequence ID" value="SEN81360.1"/>
    <property type="molecule type" value="Genomic_DNA"/>
</dbReference>
<dbReference type="InterPro" id="IPR008964">
    <property type="entry name" value="Invasin/intimin_cell_adhesion"/>
</dbReference>
<dbReference type="SUPFAM" id="SSF49373">
    <property type="entry name" value="Invasin/intimin cell-adhesion fragments"/>
    <property type="match status" value="1"/>
</dbReference>
<accession>A0A1H8JKV4</accession>
<name>A0A1H8JKV4_9BACL</name>
<sequence>MSYLDKYKRYNESLGRSVKEEREEDSKSFISSAFKDIPNYEEVYLNDNEEFSSVQMISDAKIPTTKIVVMYSNTTIKSGDLLKRQNGERWICLSCDPNSVYDKGTIEKTNINLKWVDENGIVQSHPSVLYFNARSTSGIDEGNIMTLPDGRRQIVLQRNEHTLKLKRDKRFIIGGEAFKVIDIDYVSDEGLVNLSLQSSGDLNPANDNLELGIADYYNNIADYKIEILNGSFATISKDQTLQLNVNLTNRDIPVKSPVIEYLVSDAEVANIDFNGLITPIKTGSIYVTATYMNVSTQIEVSIAESTAYGYTCEIIGSDEIAKGMTKSYTVKFYRNGVEYPDESNFTLTADDGVSSTNLAIISYQDSAENICKVSGQALGYVRLHVSNTNGLSSTSKRLRIKSLF</sequence>
<dbReference type="Gene3D" id="2.60.40.1080">
    <property type="match status" value="1"/>
</dbReference>
<dbReference type="RefSeq" id="WP_036600912.1">
    <property type="nucleotide sequence ID" value="NZ_CP076607.1"/>
</dbReference>
<dbReference type="Proteomes" id="UP000683429">
    <property type="component" value="Chromosome"/>
</dbReference>
<dbReference type="STRING" id="1333845.SAMN04487895_10364"/>
<dbReference type="Proteomes" id="UP000198809">
    <property type="component" value="Unassembled WGS sequence"/>
</dbReference>
<reference evidence="2 3" key="1">
    <citation type="submission" date="2016-10" db="EMBL/GenBank/DDBJ databases">
        <authorList>
            <person name="de Groot N.N."/>
        </authorList>
    </citation>
    <scope>NUCLEOTIDE SEQUENCE [LARGE SCALE GENOMIC DNA]</scope>
    <source>
        <strain evidence="2 3">CGMCC 1.10238</strain>
    </source>
</reference>
<dbReference type="AlphaFoldDB" id="A0A1H8JKV4"/>
<reference evidence="1 4" key="2">
    <citation type="submission" date="2021-06" db="EMBL/GenBank/DDBJ databases">
        <title>Whole genome sequence of Paenibacillus sophorae DSM23020 for comparative genomics.</title>
        <authorList>
            <person name="Kim M.-J."/>
            <person name="Lee G."/>
            <person name="Shin J.-H."/>
        </authorList>
    </citation>
    <scope>NUCLEOTIDE SEQUENCE [LARGE SCALE GENOMIC DNA]</scope>
    <source>
        <strain evidence="1 4">DSM 23020</strain>
    </source>
</reference>
<dbReference type="OrthoDB" id="2576597at2"/>
<evidence type="ECO:0000313" key="2">
    <source>
        <dbReference type="EMBL" id="SEN81360.1"/>
    </source>
</evidence>
<evidence type="ECO:0000313" key="1">
    <source>
        <dbReference type="EMBL" id="QWU13398.1"/>
    </source>
</evidence>
<keyword evidence="4" id="KW-1185">Reference proteome</keyword>
<dbReference type="EMBL" id="CP076607">
    <property type="protein sequence ID" value="QWU13398.1"/>
    <property type="molecule type" value="Genomic_DNA"/>
</dbReference>
<evidence type="ECO:0008006" key="5">
    <source>
        <dbReference type="Google" id="ProtNLM"/>
    </source>
</evidence>
<proteinExistence type="predicted"/>
<gene>
    <name evidence="1" type="ORF">KP014_15465</name>
    <name evidence="2" type="ORF">SAMN04487895_10364</name>
</gene>
<organism evidence="2 3">
    <name type="scientific">Paenibacillus sophorae</name>
    <dbReference type="NCBI Taxonomy" id="1333845"/>
    <lineage>
        <taxon>Bacteria</taxon>
        <taxon>Bacillati</taxon>
        <taxon>Bacillota</taxon>
        <taxon>Bacilli</taxon>
        <taxon>Bacillales</taxon>
        <taxon>Paenibacillaceae</taxon>
        <taxon>Paenibacillus</taxon>
    </lineage>
</organism>